<proteinExistence type="predicted"/>
<sequence length="75" mass="8831">LMRAVEVNMFSLIFICKLNHSSVLYRLNTLSCYRTFRTLLSRIQGCPLVTEYHSLIMALLSSLHIYLIFHMFRSC</sequence>
<feature type="non-terminal residue" evidence="1">
    <location>
        <position position="1"/>
    </location>
</feature>
<keyword evidence="2" id="KW-1185">Reference proteome</keyword>
<gene>
    <name evidence="1" type="ORF">L9F63_013701</name>
</gene>
<evidence type="ECO:0000313" key="1">
    <source>
        <dbReference type="EMBL" id="KAJ9594979.1"/>
    </source>
</evidence>
<accession>A0AAD8A9L1</accession>
<reference evidence="1" key="1">
    <citation type="journal article" date="2023" name="IScience">
        <title>Live-bearing cockroach genome reveals convergent evolutionary mechanisms linked to viviparity in insects and beyond.</title>
        <authorList>
            <person name="Fouks B."/>
            <person name="Harrison M.C."/>
            <person name="Mikhailova A.A."/>
            <person name="Marchal E."/>
            <person name="English S."/>
            <person name="Carruthers M."/>
            <person name="Jennings E.C."/>
            <person name="Chiamaka E.L."/>
            <person name="Frigard R.A."/>
            <person name="Pippel M."/>
            <person name="Attardo G.M."/>
            <person name="Benoit J.B."/>
            <person name="Bornberg-Bauer E."/>
            <person name="Tobe S.S."/>
        </authorList>
    </citation>
    <scope>NUCLEOTIDE SEQUENCE</scope>
    <source>
        <strain evidence="1">Stay&amp;Tobe</strain>
    </source>
</reference>
<dbReference type="EMBL" id="JASPKZ010002700">
    <property type="protein sequence ID" value="KAJ9594979.1"/>
    <property type="molecule type" value="Genomic_DNA"/>
</dbReference>
<evidence type="ECO:0000313" key="2">
    <source>
        <dbReference type="Proteomes" id="UP001233999"/>
    </source>
</evidence>
<organism evidence="1 2">
    <name type="scientific">Diploptera punctata</name>
    <name type="common">Pacific beetle cockroach</name>
    <dbReference type="NCBI Taxonomy" id="6984"/>
    <lineage>
        <taxon>Eukaryota</taxon>
        <taxon>Metazoa</taxon>
        <taxon>Ecdysozoa</taxon>
        <taxon>Arthropoda</taxon>
        <taxon>Hexapoda</taxon>
        <taxon>Insecta</taxon>
        <taxon>Pterygota</taxon>
        <taxon>Neoptera</taxon>
        <taxon>Polyneoptera</taxon>
        <taxon>Dictyoptera</taxon>
        <taxon>Blattodea</taxon>
        <taxon>Blaberoidea</taxon>
        <taxon>Blaberidae</taxon>
        <taxon>Diplopterinae</taxon>
        <taxon>Diploptera</taxon>
    </lineage>
</organism>
<reference evidence="1" key="2">
    <citation type="submission" date="2023-05" db="EMBL/GenBank/DDBJ databases">
        <authorList>
            <person name="Fouks B."/>
        </authorList>
    </citation>
    <scope>NUCLEOTIDE SEQUENCE</scope>
    <source>
        <strain evidence="1">Stay&amp;Tobe</strain>
        <tissue evidence="1">Testes</tissue>
    </source>
</reference>
<dbReference type="AlphaFoldDB" id="A0AAD8A9L1"/>
<feature type="non-terminal residue" evidence="1">
    <location>
        <position position="75"/>
    </location>
</feature>
<name>A0AAD8A9L1_DIPPU</name>
<dbReference type="Proteomes" id="UP001233999">
    <property type="component" value="Unassembled WGS sequence"/>
</dbReference>
<protein>
    <submittedName>
        <fullName evidence="1">Uncharacterized protein</fullName>
    </submittedName>
</protein>
<comment type="caution">
    <text evidence="1">The sequence shown here is derived from an EMBL/GenBank/DDBJ whole genome shotgun (WGS) entry which is preliminary data.</text>
</comment>